<reference evidence="2 3" key="1">
    <citation type="submission" date="2023-05" db="EMBL/GenBank/DDBJ databases">
        <title>Corynebacterium suedekumii sp. nov. and Corynebacterium breve sp. nov. isolated from raw cow's milk.</title>
        <authorList>
            <person name="Baer M.K."/>
            <person name="Mehl L."/>
            <person name="Hellmuth R."/>
            <person name="Marke G."/>
            <person name="Lipski A."/>
        </authorList>
    </citation>
    <scope>NUCLEOTIDE SEQUENCE [LARGE SCALE GENOMIC DNA]</scope>
    <source>
        <strain evidence="2 3">R4</strain>
    </source>
</reference>
<dbReference type="Proteomes" id="UP001225598">
    <property type="component" value="Chromosome"/>
</dbReference>
<evidence type="ECO:0000313" key="2">
    <source>
        <dbReference type="EMBL" id="WIM68753.1"/>
    </source>
</evidence>
<feature type="region of interest" description="Disordered" evidence="1">
    <location>
        <begin position="259"/>
        <end position="308"/>
    </location>
</feature>
<keyword evidence="3" id="KW-1185">Reference proteome</keyword>
<proteinExistence type="predicted"/>
<name>A0ABY8VJE3_9CORY</name>
<accession>A0ABY8VJE3</accession>
<sequence length="308" mass="33031">MIRKIARPMLASVYIADGVDTVVNTSSHVEASERFLKQLRTVLPAEYAKSVPQDPELVAQILGGTKIGAGTLYALGKAPRLSATMLAAAAIPTLIGRHAFWEAETPEEKSSRRNGALTNVALLGGLFLASADTAGKPGVAWRANKAAKTVNKKVQAALPTQSESEKAREQANAWLQDTADKVTVGATAATAKASDAGAKVSDFVAENKDDWIDTATKWVDSAVDSSTDWFDTARVSAQDWLDEVNNDTKASRKQIVKKANKAQDRAAKAYKKADKTNGRAAKRANKEAEKLQARATDAVEKARKKLDK</sequence>
<evidence type="ECO:0000256" key="1">
    <source>
        <dbReference type="SAM" id="MobiDB-lite"/>
    </source>
</evidence>
<dbReference type="RefSeq" id="WP_284826500.1">
    <property type="nucleotide sequence ID" value="NZ_CP126969.1"/>
</dbReference>
<feature type="compositionally biased region" description="Basic and acidic residues" evidence="1">
    <location>
        <begin position="284"/>
        <end position="308"/>
    </location>
</feature>
<gene>
    <name evidence="2" type="ORF">QP027_05035</name>
</gene>
<organism evidence="2 3">
    <name type="scientific">Corynebacterium breve</name>
    <dbReference type="NCBI Taxonomy" id="3049799"/>
    <lineage>
        <taxon>Bacteria</taxon>
        <taxon>Bacillati</taxon>
        <taxon>Actinomycetota</taxon>
        <taxon>Actinomycetes</taxon>
        <taxon>Mycobacteriales</taxon>
        <taxon>Corynebacteriaceae</taxon>
        <taxon>Corynebacterium</taxon>
    </lineage>
</organism>
<evidence type="ECO:0000313" key="3">
    <source>
        <dbReference type="Proteomes" id="UP001225598"/>
    </source>
</evidence>
<protein>
    <submittedName>
        <fullName evidence="2">DoxX family protein</fullName>
    </submittedName>
</protein>
<dbReference type="EMBL" id="CP126969">
    <property type="protein sequence ID" value="WIM68753.1"/>
    <property type="molecule type" value="Genomic_DNA"/>
</dbReference>
<feature type="compositionally biased region" description="Basic and acidic residues" evidence="1">
    <location>
        <begin position="261"/>
        <end position="277"/>
    </location>
</feature>